<dbReference type="AlphaFoldDB" id="A0A9W9S5L1"/>
<dbReference type="Pfam" id="PF04616">
    <property type="entry name" value="Glyco_hydro_43"/>
    <property type="match status" value="1"/>
</dbReference>
<dbReference type="CDD" id="cd18821">
    <property type="entry name" value="GH43_Pc3Gal43A-like"/>
    <property type="match status" value="1"/>
</dbReference>
<accession>A0A9W9S5L1</accession>
<dbReference type="EMBL" id="JAPZBS010000005">
    <property type="protein sequence ID" value="KAJ5371059.1"/>
    <property type="molecule type" value="Genomic_DNA"/>
</dbReference>
<keyword evidence="2" id="KW-0732">Signal</keyword>
<evidence type="ECO:0000256" key="2">
    <source>
        <dbReference type="ARBA" id="ARBA00022729"/>
    </source>
</evidence>
<evidence type="ECO:0000256" key="4">
    <source>
        <dbReference type="ARBA" id="ARBA00023295"/>
    </source>
</evidence>
<dbReference type="PANTHER" id="PTHR22925">
    <property type="entry name" value="GLYCOSYL HYDROLASE 43 FAMILY MEMBER"/>
    <property type="match status" value="1"/>
</dbReference>
<reference evidence="6" key="2">
    <citation type="journal article" date="2023" name="IMA Fungus">
        <title>Comparative genomic study of the Penicillium genus elucidates a diverse pangenome and 15 lateral gene transfer events.</title>
        <authorList>
            <person name="Petersen C."/>
            <person name="Sorensen T."/>
            <person name="Nielsen M.R."/>
            <person name="Sondergaard T.E."/>
            <person name="Sorensen J.L."/>
            <person name="Fitzpatrick D.A."/>
            <person name="Frisvad J.C."/>
            <person name="Nielsen K.L."/>
        </authorList>
    </citation>
    <scope>NUCLEOTIDE SEQUENCE</scope>
    <source>
        <strain evidence="6">IBT 29864</strain>
    </source>
</reference>
<evidence type="ECO:0000313" key="6">
    <source>
        <dbReference type="EMBL" id="KAJ5371059.1"/>
    </source>
</evidence>
<keyword evidence="4 5" id="KW-0326">Glycosidase</keyword>
<name>A0A9W9S5L1_9EURO</name>
<keyword evidence="7" id="KW-1185">Reference proteome</keyword>
<keyword evidence="3 5" id="KW-0378">Hydrolase</keyword>
<dbReference type="Proteomes" id="UP001147782">
    <property type="component" value="Unassembled WGS sequence"/>
</dbReference>
<comment type="caution">
    <text evidence="6">The sequence shown here is derived from an EMBL/GenBank/DDBJ whole genome shotgun (WGS) entry which is preliminary data.</text>
</comment>
<gene>
    <name evidence="6" type="ORF">N7496_007151</name>
</gene>
<evidence type="ECO:0000313" key="7">
    <source>
        <dbReference type="Proteomes" id="UP001147782"/>
    </source>
</evidence>
<dbReference type="InterPro" id="IPR006710">
    <property type="entry name" value="Glyco_hydro_43"/>
</dbReference>
<reference evidence="6" key="1">
    <citation type="submission" date="2022-11" db="EMBL/GenBank/DDBJ databases">
        <authorList>
            <person name="Petersen C."/>
        </authorList>
    </citation>
    <scope>NUCLEOTIDE SEQUENCE</scope>
    <source>
        <strain evidence="6">IBT 29864</strain>
    </source>
</reference>
<organism evidence="6 7">
    <name type="scientific">Penicillium cataractarum</name>
    <dbReference type="NCBI Taxonomy" id="2100454"/>
    <lineage>
        <taxon>Eukaryota</taxon>
        <taxon>Fungi</taxon>
        <taxon>Dikarya</taxon>
        <taxon>Ascomycota</taxon>
        <taxon>Pezizomycotina</taxon>
        <taxon>Eurotiomycetes</taxon>
        <taxon>Eurotiomycetidae</taxon>
        <taxon>Eurotiales</taxon>
        <taxon>Aspergillaceae</taxon>
        <taxon>Penicillium</taxon>
    </lineage>
</organism>
<dbReference type="GO" id="GO:0005975">
    <property type="term" value="P:carbohydrate metabolic process"/>
    <property type="evidence" value="ECO:0007669"/>
    <property type="project" value="InterPro"/>
</dbReference>
<dbReference type="InterPro" id="IPR023296">
    <property type="entry name" value="Glyco_hydro_beta-prop_sf"/>
</dbReference>
<evidence type="ECO:0000256" key="1">
    <source>
        <dbReference type="ARBA" id="ARBA00009865"/>
    </source>
</evidence>
<evidence type="ECO:0000256" key="3">
    <source>
        <dbReference type="ARBA" id="ARBA00022801"/>
    </source>
</evidence>
<proteinExistence type="inferred from homology"/>
<dbReference type="Gene3D" id="2.60.120.260">
    <property type="entry name" value="Galactose-binding domain-like"/>
    <property type="match status" value="1"/>
</dbReference>
<dbReference type="RefSeq" id="XP_056555493.1">
    <property type="nucleotide sequence ID" value="XM_056700080.1"/>
</dbReference>
<dbReference type="PANTHER" id="PTHR22925:SF3">
    <property type="entry name" value="GLYCOSYL HYDROLASE FAMILY PROTEIN 43"/>
    <property type="match status" value="1"/>
</dbReference>
<dbReference type="Gene3D" id="2.115.10.20">
    <property type="entry name" value="Glycosyl hydrolase domain, family 43"/>
    <property type="match status" value="1"/>
</dbReference>
<dbReference type="GeneID" id="81439259"/>
<sequence length="412" mass="46023">MSEDSLQIVPGATWTATNTGLHIQSHGAGLIEVDGVYYMIGEDKTQGTFFQNINAYSSTNLVEWTWEGALLTRASDGDLGQERIVERPKIIYNAHTATYVMYMHIDNADYSEARVGVAICKTVVGSYEYKGSFRPLDCESRDIGLFKDDDGSAYLLAEDRVNGLRIMALSDDYCKVISHVYCWKECIESPAIWKSDEHYYMFGSHLTGWDCNDNVYSYAPALRGPWSPWREFADLGSKTYESQISTVLPFGDMAVYLGDRWCPSNLAQSTYVWLLLSKKGHEIYMKDQTSWTLNLSCQRENETLPEVHNEIDSKVLPQSGFSCHLASSSNARTTLRLKYTNAEIQSQQGTVTVNGVSQKIDFLPTGSQKQGIYEVSESVVHCELGAGHENVVTITEVGTHLKILEVIVPGSS</sequence>
<dbReference type="GO" id="GO:0004553">
    <property type="term" value="F:hydrolase activity, hydrolyzing O-glycosyl compounds"/>
    <property type="evidence" value="ECO:0007669"/>
    <property type="project" value="InterPro"/>
</dbReference>
<comment type="similarity">
    <text evidence="1 5">Belongs to the glycosyl hydrolase 43 family.</text>
</comment>
<evidence type="ECO:0000256" key="5">
    <source>
        <dbReference type="RuleBase" id="RU361187"/>
    </source>
</evidence>
<dbReference type="SUPFAM" id="SSF75005">
    <property type="entry name" value="Arabinanase/levansucrase/invertase"/>
    <property type="match status" value="1"/>
</dbReference>
<protein>
    <submittedName>
        <fullName evidence="6">Galactan 1-3-beta-galactosidase</fullName>
    </submittedName>
</protein>
<dbReference type="OrthoDB" id="9970295at2759"/>